<dbReference type="InterPro" id="IPR016031">
    <property type="entry name" value="Trp_RNA-bd_attenuator-like_dom"/>
</dbReference>
<reference evidence="3" key="1">
    <citation type="journal article" date="2019" name="Int. J. Syst. Evol. Microbiol.">
        <title>The Global Catalogue of Microorganisms (GCM) 10K type strain sequencing project: providing services to taxonomists for standard genome sequencing and annotation.</title>
        <authorList>
            <consortium name="The Broad Institute Genomics Platform"/>
            <consortium name="The Broad Institute Genome Sequencing Center for Infectious Disease"/>
            <person name="Wu L."/>
            <person name="Ma J."/>
        </authorList>
    </citation>
    <scope>NUCLEOTIDE SEQUENCE [LARGE SCALE GENOMIC DNA]</scope>
    <source>
        <strain evidence="3">CCM 7327</strain>
    </source>
</reference>
<accession>A0ABQ1EU07</accession>
<organism evidence="2 3">
    <name type="scientific">Sphingobium fuliginis (strain ATCC 27551)</name>
    <dbReference type="NCBI Taxonomy" id="336203"/>
    <lineage>
        <taxon>Bacteria</taxon>
        <taxon>Pseudomonadati</taxon>
        <taxon>Pseudomonadota</taxon>
        <taxon>Alphaproteobacteria</taxon>
        <taxon>Sphingomonadales</taxon>
        <taxon>Sphingomonadaceae</taxon>
        <taxon>Sphingobium</taxon>
    </lineage>
</organism>
<keyword evidence="3" id="KW-1185">Reference proteome</keyword>
<dbReference type="EMBL" id="BMDU01000002">
    <property type="protein sequence ID" value="GFZ86259.1"/>
    <property type="molecule type" value="Genomic_DNA"/>
</dbReference>
<protein>
    <submittedName>
        <fullName evidence="2">Uncharacterized protein</fullName>
    </submittedName>
</protein>
<comment type="caution">
    <text evidence="2">The sequence shown here is derived from an EMBL/GenBank/DDBJ whole genome shotgun (WGS) entry which is preliminary data.</text>
</comment>
<evidence type="ECO:0000313" key="3">
    <source>
        <dbReference type="Proteomes" id="UP000628109"/>
    </source>
</evidence>
<keyword evidence="1" id="KW-0175">Coiled coil</keyword>
<dbReference type="Pfam" id="PF01987">
    <property type="entry name" value="AIM24"/>
    <property type="match status" value="1"/>
</dbReference>
<name>A0ABQ1EU07_SPHSA</name>
<dbReference type="InterPro" id="IPR036983">
    <property type="entry name" value="AIM24_sf"/>
</dbReference>
<dbReference type="Gene3D" id="3.60.160.10">
    <property type="entry name" value="Mitochondrial biogenesis AIM24"/>
    <property type="match status" value="1"/>
</dbReference>
<evidence type="ECO:0000313" key="2">
    <source>
        <dbReference type="EMBL" id="GFZ86259.1"/>
    </source>
</evidence>
<dbReference type="SUPFAM" id="SSF51219">
    <property type="entry name" value="TRAP-like"/>
    <property type="match status" value="1"/>
</dbReference>
<feature type="coiled-coil region" evidence="1">
    <location>
        <begin position="131"/>
        <end position="175"/>
    </location>
</feature>
<gene>
    <name evidence="2" type="ORF">GCM10019071_14550</name>
</gene>
<dbReference type="InterPro" id="IPR002838">
    <property type="entry name" value="AIM24"/>
</dbReference>
<proteinExistence type="predicted"/>
<evidence type="ECO:0000256" key="1">
    <source>
        <dbReference type="SAM" id="Coils"/>
    </source>
</evidence>
<sequence>MISKIFGWLGRKVVLYVAVLAAMLAYVVWSSGDIQATWTRSQTLNLHQAGQLQGLVEADERLRDELALKLKRAGEAAQRESVVELEKQIRETQAGLRQLQADRPSSLDAMLAKATLNIKAIRAEHERILRIAFLKRKIEGLNKAADAARNYDAALEISRENARKAETKISREREVSTQALEDSWRKMNVGQAKCRATKAAVIKFDESWEAVTLERLPFRHRRADLVRTKDAQCADSRKAEDAFRQAQKNVNYWRQARAGADQLPKRVSDWIDNELPDITGALKERVIDEQKRAEETISAWATWAWTHYNVGKVVKVALATLGLIITTPFLIRLFCYFVLAPIAMRRPSIQLRVPEGGGVAIAPAAPSATSVAVRLAPGQELLVRQGYFQTSSLTTKPKTKWVLNWCRLFTSIATGLTFLVRIRGEGETTTISAIRDGLTEITILTLPEGAACVLQPRALAAVAQSIHRPLRISRHWRLGSLNAWLTLQLRYLVFHGPAQLVLKGGRGVRVEAAEHGRVFGQDQLVGFSDDLAYSVTRTEPFWPYFFGQQPLLKDRVMAGTGVLIIEEAPLTARRGEVRRGLEGMIDAGMKVFGM</sequence>
<dbReference type="Proteomes" id="UP000628109">
    <property type="component" value="Unassembled WGS sequence"/>
</dbReference>
<dbReference type="RefSeq" id="WP_130029880.1">
    <property type="nucleotide sequence ID" value="NZ_BMDU01000002.1"/>
</dbReference>